<dbReference type="eggNOG" id="COG3706">
    <property type="taxonomic scope" value="Bacteria"/>
</dbReference>
<dbReference type="Pfam" id="PF00990">
    <property type="entry name" value="GGDEF"/>
    <property type="match status" value="1"/>
</dbReference>
<dbReference type="AlphaFoldDB" id="B7JYZ8"/>
<dbReference type="InterPro" id="IPR029787">
    <property type="entry name" value="Nucleotide_cyclase"/>
</dbReference>
<dbReference type="HOGENOM" id="CLU_000445_11_28_3"/>
<dbReference type="GO" id="GO:0052621">
    <property type="term" value="F:diguanylate cyclase activity"/>
    <property type="evidence" value="ECO:0007669"/>
    <property type="project" value="TreeGrafter"/>
</dbReference>
<sequence length="317" mass="35678">MESFNPENFLILIVDDISQNLKVVGAVFDQAGYGTTFALGGQQALDRLAVINPDLILLDWMMPEISGLELCKKLKANPCYEDIPIIFLTANHDTDALLEAFKYGAIDYVTKPFHAPELLARVKTHLQLKSAQDRLKKALADIKTLATTDPLTGVFNRRFFLEFAQKEISRVHRYDYSLSTLMLDVDHFKQINDTYGHNIGDEVLKFLTQVLLKIIRKADCLARLGGEEFAILLPQTPLEGAEELARRILQVLRKSELNLAGKIIRLTLSIGVSSYQVSEDTIEESLKRADRALFAAKNQGRDRFVIYPPDVPTLVES</sequence>
<keyword evidence="5" id="KW-1185">Reference proteome</keyword>
<dbReference type="PANTHER" id="PTHR45138:SF9">
    <property type="entry name" value="DIGUANYLATE CYCLASE DGCM-RELATED"/>
    <property type="match status" value="1"/>
</dbReference>
<dbReference type="RefSeq" id="WP_012595344.1">
    <property type="nucleotide sequence ID" value="NC_011726.1"/>
</dbReference>
<dbReference type="Proteomes" id="UP000008204">
    <property type="component" value="Chromosome"/>
</dbReference>
<dbReference type="GO" id="GO:0000160">
    <property type="term" value="P:phosphorelay signal transduction system"/>
    <property type="evidence" value="ECO:0007669"/>
    <property type="project" value="InterPro"/>
</dbReference>
<dbReference type="SUPFAM" id="SSF55073">
    <property type="entry name" value="Nucleotide cyclase"/>
    <property type="match status" value="1"/>
</dbReference>
<evidence type="ECO:0000259" key="3">
    <source>
        <dbReference type="PROSITE" id="PS50887"/>
    </source>
</evidence>
<feature type="domain" description="GGDEF" evidence="3">
    <location>
        <begin position="176"/>
        <end position="309"/>
    </location>
</feature>
<feature type="domain" description="Response regulatory" evidence="2">
    <location>
        <begin position="10"/>
        <end position="126"/>
    </location>
</feature>
<dbReference type="PROSITE" id="PS50110">
    <property type="entry name" value="RESPONSE_REGULATORY"/>
    <property type="match status" value="1"/>
</dbReference>
<evidence type="ECO:0000259" key="2">
    <source>
        <dbReference type="PROSITE" id="PS50110"/>
    </source>
</evidence>
<proteinExistence type="predicted"/>
<dbReference type="CDD" id="cd01949">
    <property type="entry name" value="GGDEF"/>
    <property type="match status" value="1"/>
</dbReference>
<dbReference type="SUPFAM" id="SSF52172">
    <property type="entry name" value="CheY-like"/>
    <property type="match status" value="1"/>
</dbReference>
<protein>
    <submittedName>
        <fullName evidence="4">Response regulator receiver modulated diguanylate cyclase</fullName>
    </submittedName>
</protein>
<dbReference type="SMART" id="SM00267">
    <property type="entry name" value="GGDEF"/>
    <property type="match status" value="1"/>
</dbReference>
<dbReference type="STRING" id="41431.PCC8801_2041"/>
<reference evidence="5" key="1">
    <citation type="journal article" date="2011" name="MBio">
        <title>Novel metabolic attributes of the genus Cyanothece, comprising a group of unicellular nitrogen-fixing Cyanobacteria.</title>
        <authorList>
            <person name="Bandyopadhyay A."/>
            <person name="Elvitigala T."/>
            <person name="Welsh E."/>
            <person name="Stockel J."/>
            <person name="Liberton M."/>
            <person name="Min H."/>
            <person name="Sherman L.A."/>
            <person name="Pakrasi H.B."/>
        </authorList>
    </citation>
    <scope>NUCLEOTIDE SEQUENCE [LARGE SCALE GENOMIC DNA]</scope>
    <source>
        <strain evidence="5">PCC 8801</strain>
    </source>
</reference>
<keyword evidence="1" id="KW-0597">Phosphoprotein</keyword>
<feature type="modified residue" description="4-aspartylphosphate" evidence="1">
    <location>
        <position position="59"/>
    </location>
</feature>
<name>B7JYZ8_RIPO1</name>
<dbReference type="NCBIfam" id="TIGR00254">
    <property type="entry name" value="GGDEF"/>
    <property type="match status" value="1"/>
</dbReference>
<evidence type="ECO:0000313" key="4">
    <source>
        <dbReference type="EMBL" id="ACK66075.1"/>
    </source>
</evidence>
<dbReference type="InterPro" id="IPR000160">
    <property type="entry name" value="GGDEF_dom"/>
</dbReference>
<dbReference type="Pfam" id="PF00072">
    <property type="entry name" value="Response_reg"/>
    <property type="match status" value="1"/>
</dbReference>
<dbReference type="PANTHER" id="PTHR45138">
    <property type="entry name" value="REGULATORY COMPONENTS OF SENSORY TRANSDUCTION SYSTEM"/>
    <property type="match status" value="1"/>
</dbReference>
<evidence type="ECO:0000313" key="5">
    <source>
        <dbReference type="Proteomes" id="UP000008204"/>
    </source>
</evidence>
<dbReference type="FunFam" id="3.30.70.270:FF:000001">
    <property type="entry name" value="Diguanylate cyclase domain protein"/>
    <property type="match status" value="1"/>
</dbReference>
<dbReference type="EMBL" id="CP001287">
    <property type="protein sequence ID" value="ACK66075.1"/>
    <property type="molecule type" value="Genomic_DNA"/>
</dbReference>
<dbReference type="InterPro" id="IPR043128">
    <property type="entry name" value="Rev_trsase/Diguanyl_cyclase"/>
</dbReference>
<dbReference type="GO" id="GO:0005886">
    <property type="term" value="C:plasma membrane"/>
    <property type="evidence" value="ECO:0007669"/>
    <property type="project" value="TreeGrafter"/>
</dbReference>
<accession>B7JYZ8</accession>
<dbReference type="SMART" id="SM00448">
    <property type="entry name" value="REC"/>
    <property type="match status" value="1"/>
</dbReference>
<dbReference type="OrthoDB" id="9115at2"/>
<evidence type="ECO:0000256" key="1">
    <source>
        <dbReference type="PROSITE-ProRule" id="PRU00169"/>
    </source>
</evidence>
<dbReference type="KEGG" id="cyp:PCC8801_2041"/>
<organism evidence="4 5">
    <name type="scientific">Rippkaea orientalis (strain PCC 8801 / RF-1)</name>
    <name type="common">Cyanothece sp. (strain PCC 8801)</name>
    <dbReference type="NCBI Taxonomy" id="41431"/>
    <lineage>
        <taxon>Bacteria</taxon>
        <taxon>Bacillati</taxon>
        <taxon>Cyanobacteriota</taxon>
        <taxon>Cyanophyceae</taxon>
        <taxon>Oscillatoriophycideae</taxon>
        <taxon>Chroococcales</taxon>
        <taxon>Aphanothecaceae</taxon>
        <taxon>Rippkaea</taxon>
        <taxon>Rippkaea orientalis</taxon>
    </lineage>
</organism>
<dbReference type="GO" id="GO:0043709">
    <property type="term" value="P:cell adhesion involved in single-species biofilm formation"/>
    <property type="evidence" value="ECO:0007669"/>
    <property type="project" value="TreeGrafter"/>
</dbReference>
<gene>
    <name evidence="4" type="ordered locus">PCC8801_2041</name>
</gene>
<dbReference type="InterPro" id="IPR001789">
    <property type="entry name" value="Sig_transdc_resp-reg_receiver"/>
</dbReference>
<dbReference type="InterPro" id="IPR011006">
    <property type="entry name" value="CheY-like_superfamily"/>
</dbReference>
<dbReference type="PROSITE" id="PS50887">
    <property type="entry name" value="GGDEF"/>
    <property type="match status" value="1"/>
</dbReference>
<dbReference type="InterPro" id="IPR050469">
    <property type="entry name" value="Diguanylate_Cyclase"/>
</dbReference>
<dbReference type="Gene3D" id="3.30.70.270">
    <property type="match status" value="1"/>
</dbReference>
<dbReference type="GO" id="GO:1902201">
    <property type="term" value="P:negative regulation of bacterial-type flagellum-dependent cell motility"/>
    <property type="evidence" value="ECO:0007669"/>
    <property type="project" value="TreeGrafter"/>
</dbReference>
<dbReference type="Gene3D" id="3.40.50.2300">
    <property type="match status" value="1"/>
</dbReference>